<dbReference type="PROSITE" id="PS51186">
    <property type="entry name" value="GNAT"/>
    <property type="match status" value="1"/>
</dbReference>
<sequence>METQEEDIEQKKKRANVTVRQMGIDDLAAVFHLGERLFTAKEIPNLYRTWDEYEVISLFQTDSEFCLVAESEDEEIVGFALGTTVTKSHSAWKYGYLVWMGIDPDYHGLGVASKLFNRFRDMMLEEGVRMLLVDSEADNLPALQFFRKMGFRHPQEHIYLALNLDPLKQQREKKTFGRTLPRYRMDEDD</sequence>
<dbReference type="CDD" id="cd04301">
    <property type="entry name" value="NAT_SF"/>
    <property type="match status" value="1"/>
</dbReference>
<reference evidence="2" key="1">
    <citation type="submission" date="2022-12" db="EMBL/GenBank/DDBJ databases">
        <title>Reference genome sequencing for broad-spectrum identification of bacterial and archaeal isolates by mass spectrometry.</title>
        <authorList>
            <person name="Sekiguchi Y."/>
            <person name="Tourlousse D.M."/>
        </authorList>
    </citation>
    <scope>NUCLEOTIDE SEQUENCE</scope>
    <source>
        <strain evidence="2">ASRB1</strain>
    </source>
</reference>
<evidence type="ECO:0000313" key="2">
    <source>
        <dbReference type="EMBL" id="GLI34324.1"/>
    </source>
</evidence>
<dbReference type="RefSeq" id="WP_281793578.1">
    <property type="nucleotide sequence ID" value="NZ_BSDR01000001.1"/>
</dbReference>
<protein>
    <recommendedName>
        <fullName evidence="1">N-acetyltransferase domain-containing protein</fullName>
    </recommendedName>
</protein>
<comment type="caution">
    <text evidence="2">The sequence shown here is derived from an EMBL/GenBank/DDBJ whole genome shotgun (WGS) entry which is preliminary data.</text>
</comment>
<dbReference type="GO" id="GO:0016747">
    <property type="term" value="F:acyltransferase activity, transferring groups other than amino-acyl groups"/>
    <property type="evidence" value="ECO:0007669"/>
    <property type="project" value="InterPro"/>
</dbReference>
<name>A0A9W6FSR4_9BACT</name>
<keyword evidence="3" id="KW-1185">Reference proteome</keyword>
<dbReference type="PANTHER" id="PTHR43072">
    <property type="entry name" value="N-ACETYLTRANSFERASE"/>
    <property type="match status" value="1"/>
</dbReference>
<organism evidence="2 3">
    <name type="scientific">Desulforhabdus amnigena</name>
    <dbReference type="NCBI Taxonomy" id="40218"/>
    <lineage>
        <taxon>Bacteria</taxon>
        <taxon>Pseudomonadati</taxon>
        <taxon>Thermodesulfobacteriota</taxon>
        <taxon>Syntrophobacteria</taxon>
        <taxon>Syntrophobacterales</taxon>
        <taxon>Syntrophobacteraceae</taxon>
        <taxon>Desulforhabdus</taxon>
    </lineage>
</organism>
<dbReference type="SUPFAM" id="SSF55729">
    <property type="entry name" value="Acyl-CoA N-acyltransferases (Nat)"/>
    <property type="match status" value="1"/>
</dbReference>
<dbReference type="Proteomes" id="UP001144372">
    <property type="component" value="Unassembled WGS sequence"/>
</dbReference>
<evidence type="ECO:0000313" key="3">
    <source>
        <dbReference type="Proteomes" id="UP001144372"/>
    </source>
</evidence>
<evidence type="ECO:0000259" key="1">
    <source>
        <dbReference type="PROSITE" id="PS51186"/>
    </source>
</evidence>
<dbReference type="EMBL" id="BSDR01000001">
    <property type="protein sequence ID" value="GLI34324.1"/>
    <property type="molecule type" value="Genomic_DNA"/>
</dbReference>
<feature type="domain" description="N-acetyltransferase" evidence="1">
    <location>
        <begin position="17"/>
        <end position="165"/>
    </location>
</feature>
<dbReference type="InterPro" id="IPR000182">
    <property type="entry name" value="GNAT_dom"/>
</dbReference>
<dbReference type="Gene3D" id="3.40.630.30">
    <property type="match status" value="1"/>
</dbReference>
<proteinExistence type="predicted"/>
<gene>
    <name evidence="2" type="ORF">DAMNIGENAA_17570</name>
</gene>
<dbReference type="Pfam" id="PF00583">
    <property type="entry name" value="Acetyltransf_1"/>
    <property type="match status" value="1"/>
</dbReference>
<accession>A0A9W6FSR4</accession>
<dbReference type="AlphaFoldDB" id="A0A9W6FSR4"/>
<dbReference type="InterPro" id="IPR016181">
    <property type="entry name" value="Acyl_CoA_acyltransferase"/>
</dbReference>